<gene>
    <name evidence="1" type="ORF">SDC9_156028</name>
</gene>
<evidence type="ECO:0000313" key="1">
    <source>
        <dbReference type="EMBL" id="MPN08743.1"/>
    </source>
</evidence>
<accession>A0A645F8D6</accession>
<name>A0A645F8D6_9ZZZZ</name>
<comment type="caution">
    <text evidence="1">The sequence shown here is derived from an EMBL/GenBank/DDBJ whole genome shotgun (WGS) entry which is preliminary data.</text>
</comment>
<dbReference type="AlphaFoldDB" id="A0A645F8D6"/>
<reference evidence="1" key="1">
    <citation type="submission" date="2019-08" db="EMBL/GenBank/DDBJ databases">
        <authorList>
            <person name="Kucharzyk K."/>
            <person name="Murdoch R.W."/>
            <person name="Higgins S."/>
            <person name="Loffler F."/>
        </authorList>
    </citation>
    <scope>NUCLEOTIDE SEQUENCE</scope>
</reference>
<protein>
    <submittedName>
        <fullName evidence="1">Uncharacterized protein</fullName>
    </submittedName>
</protein>
<sequence length="253" mass="26358">MNHRVHAHAENAGQRGVLANVLVGNQLLAGDNGPFSGHGDIHVVELVALDNAGPVGRGLLHMDDGAVQLGHRYGDHLFAGVEGIVHVNELVIVHGVHFFPLLAADAPVFRQSGAVHQAHGQKGQPQRGGVELKHQDVLRVVLKGQLALLDGGAKATRDVGIAGVGGIAVDIRLHAALADHHIPVAARRTAPGGEILLPLAQDFIHGGIGLAVGGKTAKADGVSALHVPGYGFGERANFSHYDCLHILIVFLSE</sequence>
<dbReference type="EMBL" id="VSSQ01054834">
    <property type="protein sequence ID" value="MPN08743.1"/>
    <property type="molecule type" value="Genomic_DNA"/>
</dbReference>
<proteinExistence type="predicted"/>
<organism evidence="1">
    <name type="scientific">bioreactor metagenome</name>
    <dbReference type="NCBI Taxonomy" id="1076179"/>
    <lineage>
        <taxon>unclassified sequences</taxon>
        <taxon>metagenomes</taxon>
        <taxon>ecological metagenomes</taxon>
    </lineage>
</organism>